<dbReference type="PANTHER" id="PTHR34071:SF2">
    <property type="entry name" value="FLAVIN-NUCLEOTIDE-BINDING PROTEIN"/>
    <property type="match status" value="1"/>
</dbReference>
<sequence length="150" mass="17345">MNRKDREISDLRIIEEILCKSKVLRLALCNNNFPYIVPLNFGYKDNHIYIHSSKKGMKIDMLKKNNNVAFEVDTNHELLISDKACGYSMKYESVIGFGKAFLIENNEEKKEALDIIMSHYAKGNFDYSLDEINRISIIRIDIDSMSGKKS</sequence>
<proteinExistence type="predicted"/>
<dbReference type="EMBL" id="LNGD01000014">
    <property type="protein sequence ID" value="KYC53354.1"/>
    <property type="molecule type" value="Genomic_DNA"/>
</dbReference>
<reference evidence="1 2" key="1">
    <citation type="journal article" date="2016" name="ISME J.">
        <title>Chasing the elusive Euryarchaeota class WSA2: genomes reveal a uniquely fastidious methyl-reducing methanogen.</title>
        <authorList>
            <person name="Nobu M.K."/>
            <person name="Narihiro T."/>
            <person name="Kuroda K."/>
            <person name="Mei R."/>
            <person name="Liu W.T."/>
        </authorList>
    </citation>
    <scope>NUCLEOTIDE SEQUENCE [LARGE SCALE GENOMIC DNA]</scope>
    <source>
        <strain evidence="1">U1lsi0528_Bin089</strain>
    </source>
</reference>
<dbReference type="Gene3D" id="2.30.110.10">
    <property type="entry name" value="Electron Transport, Fmn-binding Protein, Chain A"/>
    <property type="match status" value="1"/>
</dbReference>
<protein>
    <submittedName>
        <fullName evidence="1">Pyridoxamine 5'-phosphate oxidase</fullName>
    </submittedName>
</protein>
<gene>
    <name evidence="1" type="ORF">AMQ74_00410</name>
</gene>
<organism evidence="1 2">
    <name type="scientific">Candidatus Methanofastidiosum methylothiophilum</name>
    <dbReference type="NCBI Taxonomy" id="1705564"/>
    <lineage>
        <taxon>Archaea</taxon>
        <taxon>Methanobacteriati</taxon>
        <taxon>Methanobacteriota</taxon>
        <taxon>Stenosarchaea group</taxon>
        <taxon>Candidatus Methanofastidiosia</taxon>
        <taxon>Candidatus Methanofastidiosales</taxon>
        <taxon>Candidatus Methanofastidiosaceae</taxon>
        <taxon>Candidatus Methanofastidiosum</taxon>
    </lineage>
</organism>
<dbReference type="InterPro" id="IPR024747">
    <property type="entry name" value="Pyridox_Oxase-rel"/>
</dbReference>
<dbReference type="Pfam" id="PF12900">
    <property type="entry name" value="Pyridox_ox_2"/>
    <property type="match status" value="1"/>
</dbReference>
<dbReference type="SUPFAM" id="SSF50475">
    <property type="entry name" value="FMN-binding split barrel"/>
    <property type="match status" value="1"/>
</dbReference>
<dbReference type="Proteomes" id="UP000075578">
    <property type="component" value="Unassembled WGS sequence"/>
</dbReference>
<evidence type="ECO:0000313" key="2">
    <source>
        <dbReference type="Proteomes" id="UP000075578"/>
    </source>
</evidence>
<dbReference type="AlphaFoldDB" id="A0A150J8R3"/>
<accession>A0A150J8R3</accession>
<dbReference type="InterPro" id="IPR012349">
    <property type="entry name" value="Split_barrel_FMN-bd"/>
</dbReference>
<comment type="caution">
    <text evidence="1">The sequence shown here is derived from an EMBL/GenBank/DDBJ whole genome shotgun (WGS) entry which is preliminary data.</text>
</comment>
<name>A0A150J8R3_9EURY</name>
<evidence type="ECO:0000313" key="1">
    <source>
        <dbReference type="EMBL" id="KYC53354.1"/>
    </source>
</evidence>
<dbReference type="PANTHER" id="PTHR34071">
    <property type="entry name" value="5-NITROIMIDAZOLE ANTIBIOTICS RESISTANCE PROTEIN, NIMA-FAMILY-RELATED PROTEIN-RELATED"/>
    <property type="match status" value="1"/>
</dbReference>